<dbReference type="Gene3D" id="3.30.710.10">
    <property type="entry name" value="Potassium Channel Kv1.1, Chain A"/>
    <property type="match status" value="1"/>
</dbReference>
<dbReference type="Pfam" id="PF22486">
    <property type="entry name" value="MATH_2"/>
    <property type="match status" value="1"/>
</dbReference>
<dbReference type="InterPro" id="IPR002083">
    <property type="entry name" value="MATH/TRAF_dom"/>
</dbReference>
<dbReference type="Proteomes" id="UP000623129">
    <property type="component" value="Unassembled WGS sequence"/>
</dbReference>
<evidence type="ECO:0000256" key="1">
    <source>
        <dbReference type="ARBA" id="ARBA00004906"/>
    </source>
</evidence>
<dbReference type="PANTHER" id="PTHR26379">
    <property type="entry name" value="BTB/POZ AND MATH DOMAIN-CONTAINING PROTEIN 1"/>
    <property type="match status" value="1"/>
</dbReference>
<dbReference type="InterPro" id="IPR000210">
    <property type="entry name" value="BTB/POZ_dom"/>
</dbReference>
<dbReference type="InterPro" id="IPR008974">
    <property type="entry name" value="TRAF-like"/>
</dbReference>
<evidence type="ECO:0000259" key="4">
    <source>
        <dbReference type="PROSITE" id="PS50144"/>
    </source>
</evidence>
<protein>
    <submittedName>
        <fullName evidence="5">BTB/POZ and MATH domain-containing protein 2-like protein</fullName>
    </submittedName>
</protein>
<comment type="caution">
    <text evidence="5">The sequence shown here is derived from an EMBL/GenBank/DDBJ whole genome shotgun (WGS) entry which is preliminary data.</text>
</comment>
<dbReference type="PROSITE" id="PS50144">
    <property type="entry name" value="MATH"/>
    <property type="match status" value="1"/>
</dbReference>
<dbReference type="SMART" id="SM00225">
    <property type="entry name" value="BTB"/>
    <property type="match status" value="1"/>
</dbReference>
<evidence type="ECO:0000259" key="3">
    <source>
        <dbReference type="PROSITE" id="PS50097"/>
    </source>
</evidence>
<dbReference type="Gene3D" id="2.60.210.10">
    <property type="entry name" value="Apoptosis, Tumor Necrosis Factor Receptor Associated Protein 2, Chain A"/>
    <property type="match status" value="1"/>
</dbReference>
<dbReference type="GO" id="GO:0016567">
    <property type="term" value="P:protein ubiquitination"/>
    <property type="evidence" value="ECO:0007669"/>
    <property type="project" value="InterPro"/>
</dbReference>
<evidence type="ECO:0000313" key="5">
    <source>
        <dbReference type="EMBL" id="KAF3335536.1"/>
    </source>
</evidence>
<dbReference type="SUPFAM" id="SSF49599">
    <property type="entry name" value="TRAF domain-like"/>
    <property type="match status" value="1"/>
</dbReference>
<feature type="domain" description="BTB" evidence="3">
    <location>
        <begin position="171"/>
        <end position="239"/>
    </location>
</feature>
<dbReference type="Pfam" id="PF24570">
    <property type="entry name" value="BACK_BPM_SPOP"/>
    <property type="match status" value="1"/>
</dbReference>
<dbReference type="CDD" id="cd00121">
    <property type="entry name" value="MATH"/>
    <property type="match status" value="1"/>
</dbReference>
<dbReference type="EMBL" id="SWLB01000008">
    <property type="protein sequence ID" value="KAF3335536.1"/>
    <property type="molecule type" value="Genomic_DNA"/>
</dbReference>
<reference evidence="5" key="1">
    <citation type="submission" date="2020-01" db="EMBL/GenBank/DDBJ databases">
        <title>Genome sequence of Kobresia littledalei, the first chromosome-level genome in the family Cyperaceae.</title>
        <authorList>
            <person name="Qu G."/>
        </authorList>
    </citation>
    <scope>NUCLEOTIDE SEQUENCE</scope>
    <source>
        <strain evidence="5">C.B.Clarke</strain>
        <tissue evidence="5">Leaf</tissue>
    </source>
</reference>
<dbReference type="PANTHER" id="PTHR26379:SF469">
    <property type="entry name" value="MAB1"/>
    <property type="match status" value="1"/>
</dbReference>
<comment type="similarity">
    <text evidence="2">Belongs to the Tdpoz family.</text>
</comment>
<sequence>MDSFSMVAATGVYHFKINHSETKDMDIGEKITSPNFRVGQHDWAINCYPQGNKKDLNGKYVSVFLRLQRKFVDVRSTFEFALLDNDGNVSPTTLRETSHTFTSHKASWGFPGFFERTKLEKTYVKDCFFVFSVKVTIKDESCTGASASWNTHSMCFRHECIQKFQEETKGTDVTFDVHGKNFVAHRLILAAHSPVFEAAFFGSMAESNMDCKIMITEIMPSVFKAMLDFMYNGMLSVNEKLVDCEESISSTSFLQHLFAAADRYAVKNLQAACKYELVQSISLDTVLSILQLAENHNCSDLKNKCLRFVVHKDNFVSLVLSERYINLMQNYPSLLVELKELAEKQDLV</sequence>
<dbReference type="SUPFAM" id="SSF54695">
    <property type="entry name" value="POZ domain"/>
    <property type="match status" value="1"/>
</dbReference>
<proteinExistence type="inferred from homology"/>
<name>A0A833R9V2_9POAL</name>
<dbReference type="PROSITE" id="PS50097">
    <property type="entry name" value="BTB"/>
    <property type="match status" value="1"/>
</dbReference>
<feature type="domain" description="MATH" evidence="4">
    <location>
        <begin position="10"/>
        <end position="135"/>
    </location>
</feature>
<dbReference type="Gene3D" id="1.25.40.420">
    <property type="match status" value="1"/>
</dbReference>
<dbReference type="AlphaFoldDB" id="A0A833R9V2"/>
<dbReference type="InterPro" id="IPR045005">
    <property type="entry name" value="BPM1-6"/>
</dbReference>
<gene>
    <name evidence="5" type="ORF">FCM35_KLT20043</name>
</gene>
<accession>A0A833R9V2</accession>
<dbReference type="Pfam" id="PF00651">
    <property type="entry name" value="BTB"/>
    <property type="match status" value="1"/>
</dbReference>
<dbReference type="InterPro" id="IPR011333">
    <property type="entry name" value="SKP1/BTB/POZ_sf"/>
</dbReference>
<keyword evidence="6" id="KW-1185">Reference proteome</keyword>
<comment type="pathway">
    <text evidence="1">Protein modification; protein ubiquitination.</text>
</comment>
<evidence type="ECO:0000256" key="2">
    <source>
        <dbReference type="ARBA" id="ARBA00010846"/>
    </source>
</evidence>
<organism evidence="5 6">
    <name type="scientific">Carex littledalei</name>
    <dbReference type="NCBI Taxonomy" id="544730"/>
    <lineage>
        <taxon>Eukaryota</taxon>
        <taxon>Viridiplantae</taxon>
        <taxon>Streptophyta</taxon>
        <taxon>Embryophyta</taxon>
        <taxon>Tracheophyta</taxon>
        <taxon>Spermatophyta</taxon>
        <taxon>Magnoliopsida</taxon>
        <taxon>Liliopsida</taxon>
        <taxon>Poales</taxon>
        <taxon>Cyperaceae</taxon>
        <taxon>Cyperoideae</taxon>
        <taxon>Cariceae</taxon>
        <taxon>Carex</taxon>
        <taxon>Carex subgen. Euthyceras</taxon>
    </lineage>
</organism>
<dbReference type="InterPro" id="IPR056423">
    <property type="entry name" value="BACK_BPM_SPOP"/>
</dbReference>
<dbReference type="OrthoDB" id="598013at2759"/>
<evidence type="ECO:0000313" key="6">
    <source>
        <dbReference type="Proteomes" id="UP000623129"/>
    </source>
</evidence>